<gene>
    <name evidence="1" type="ORF">B8V81_1863</name>
</gene>
<comment type="caution">
    <text evidence="1">The sequence shown here is derived from an EMBL/GenBank/DDBJ whole genome shotgun (WGS) entry which is preliminary data.</text>
</comment>
<dbReference type="AlphaFoldDB" id="A0A2N5NBB4"/>
<dbReference type="Proteomes" id="UP000234789">
    <property type="component" value="Unassembled WGS sequence"/>
</dbReference>
<accession>A0A2N5NBB4</accession>
<name>A0A2N5NBB4_9BACL</name>
<evidence type="ECO:0000313" key="2">
    <source>
        <dbReference type="Proteomes" id="UP000234789"/>
    </source>
</evidence>
<organism evidence="1 2">
    <name type="scientific">Paenibacillus pasadenensis</name>
    <dbReference type="NCBI Taxonomy" id="217090"/>
    <lineage>
        <taxon>Bacteria</taxon>
        <taxon>Bacillati</taxon>
        <taxon>Bacillota</taxon>
        <taxon>Bacilli</taxon>
        <taxon>Bacillales</taxon>
        <taxon>Paenibacillaceae</taxon>
        <taxon>Paenibacillus</taxon>
    </lineage>
</organism>
<dbReference type="EMBL" id="NFEZ01000003">
    <property type="protein sequence ID" value="PLT47639.1"/>
    <property type="molecule type" value="Genomic_DNA"/>
</dbReference>
<reference evidence="1 2" key="1">
    <citation type="submission" date="2017-05" db="EMBL/GenBank/DDBJ databases">
        <title>Functional genome analysis of Paenibacillus pasadenensis strain R16: insights on endophytic life style and antifungal activity.</title>
        <authorList>
            <person name="Passera A."/>
            <person name="Marcolungo L."/>
            <person name="Casati P."/>
            <person name="Brasca M."/>
            <person name="Quaglino F."/>
            <person name="Delledonne M."/>
        </authorList>
    </citation>
    <scope>NUCLEOTIDE SEQUENCE [LARGE SCALE GENOMIC DNA]</scope>
    <source>
        <strain evidence="1 2">R16</strain>
    </source>
</reference>
<evidence type="ECO:0000313" key="1">
    <source>
        <dbReference type="EMBL" id="PLT47639.1"/>
    </source>
</evidence>
<keyword evidence="2" id="KW-1185">Reference proteome</keyword>
<protein>
    <submittedName>
        <fullName evidence="1">Uncharacterized protein</fullName>
    </submittedName>
</protein>
<sequence length="45" mass="5309">MTRNVTFIGGLITPLQTYASGRELLSFQRRREPNAVYHHFRITFI</sequence>
<proteinExistence type="predicted"/>